<dbReference type="Proteomes" id="UP000030652">
    <property type="component" value="Unassembled WGS sequence"/>
</dbReference>
<comment type="caution">
    <text evidence="1">The sequence shown here is derived from an EMBL/GenBank/DDBJ whole genome shotgun (WGS) entry which is preliminary data.</text>
</comment>
<name>A0A0B0EN54_9BACT</name>
<dbReference type="PATRIC" id="fig|237368.3.peg.912"/>
<dbReference type="AlphaFoldDB" id="A0A0B0EN54"/>
<reference evidence="1 2" key="1">
    <citation type="submission" date="2014-10" db="EMBL/GenBank/DDBJ databases">
        <title>Draft genome of anammox bacterium scalindua brodae, obtained using differential coverage binning of sequence data from two enrichment reactors.</title>
        <authorList>
            <person name="Speth D.R."/>
            <person name="Russ L."/>
            <person name="Kartal B."/>
            <person name="Op den Camp H.J."/>
            <person name="Dutilh B.E."/>
            <person name="Jetten M.S."/>
        </authorList>
    </citation>
    <scope>NUCLEOTIDE SEQUENCE [LARGE SCALE GENOMIC DNA]</scope>
    <source>
        <strain evidence="1">RU1</strain>
    </source>
</reference>
<organism evidence="1 2">
    <name type="scientific">Candidatus Scalindua brodae</name>
    <dbReference type="NCBI Taxonomy" id="237368"/>
    <lineage>
        <taxon>Bacteria</taxon>
        <taxon>Pseudomonadati</taxon>
        <taxon>Planctomycetota</taxon>
        <taxon>Candidatus Brocadiia</taxon>
        <taxon>Candidatus Brocadiales</taxon>
        <taxon>Candidatus Scalinduaceae</taxon>
        <taxon>Candidatus Scalindua</taxon>
    </lineage>
</organism>
<evidence type="ECO:0000313" key="2">
    <source>
        <dbReference type="Proteomes" id="UP000030652"/>
    </source>
</evidence>
<gene>
    <name evidence="1" type="ORF">SCABRO_00837</name>
</gene>
<dbReference type="EMBL" id="JRYO01000058">
    <property type="protein sequence ID" value="KHE93411.1"/>
    <property type="molecule type" value="Genomic_DNA"/>
</dbReference>
<evidence type="ECO:0000313" key="1">
    <source>
        <dbReference type="EMBL" id="KHE93411.1"/>
    </source>
</evidence>
<proteinExistence type="predicted"/>
<dbReference type="eggNOG" id="COG3292">
    <property type="taxonomic scope" value="Bacteria"/>
</dbReference>
<sequence length="411" mass="45213">MDVEHGRIAVGNGFADSEINVSYHYGFSANMGGGTYERGKWMIDPSLSDLQLFVQQDSPPPGTFSTIGAALAEWTNRSKPNTIITILDNRTYIEQLDIEPADYAWLAIEAANNVRPHIQPNDGHIRITGTHTDATVTLSGLLVEGGVEVDGDLGMLRLIHTTLVPGRSLNEDGLPATTDPGVLVADNDTGVNINANFELHAAFSIIGPIRMPEHAQKLYLLDCIVDGVDSSAISATGSTDRPVPSTTIERTTIFGRSFYRSLELATEVIFIGLVTTEERHKGCVRFSYVPYGSQTPRRYRCQPDFEIAKAIRKAKDLAKDDGITLSSSDLDEISDKIREWLVPTFTAEDYGKPGYSQLRINVPVHIRTGAEDGSEMGAFCHLKQTQRETNLRIRLEEYLPFGLVPGIIYVT</sequence>
<protein>
    <submittedName>
        <fullName evidence="1">Uncharacterized protein</fullName>
    </submittedName>
</protein>
<accession>A0A0B0EN54</accession>